<dbReference type="Gene3D" id="3.40.50.1820">
    <property type="entry name" value="alpha/beta hydrolase"/>
    <property type="match status" value="1"/>
</dbReference>
<sequence>MRLHVREFDGPADRTLLVIHGGPDWDHSYLVEPLNRLAGEHRLLFPDLRGCGRSSVAEPLTPDAMVADLVELIGASQVDVLGFSYGGLIAQRLAIQAPGLVRRLIVASSSVLPVPADAFDGWEEYERRSAAHPSIWDTSPLRGAELTRAEAFATAPLDVWREESLPDYLKRLEQVTFTGNYLRAWREGRFPSARHPDAVERLSGVPLFLLHGRQDMTFPASLVPLTPCTDAVVLEEAGHMAHIDQPAAWLDAVRRFLAAAT</sequence>
<dbReference type="InterPro" id="IPR050266">
    <property type="entry name" value="AB_hydrolase_sf"/>
</dbReference>
<proteinExistence type="predicted"/>
<evidence type="ECO:0000259" key="1">
    <source>
        <dbReference type="Pfam" id="PF00561"/>
    </source>
</evidence>
<dbReference type="InterPro" id="IPR000073">
    <property type="entry name" value="AB_hydrolase_1"/>
</dbReference>
<dbReference type="Proteomes" id="UP001589568">
    <property type="component" value="Unassembled WGS sequence"/>
</dbReference>
<gene>
    <name evidence="2" type="ORF">ACFFR3_18730</name>
</gene>
<dbReference type="SUPFAM" id="SSF53474">
    <property type="entry name" value="alpha/beta-Hydrolases"/>
    <property type="match status" value="1"/>
</dbReference>
<keyword evidence="2" id="KW-0378">Hydrolase</keyword>
<dbReference type="PANTHER" id="PTHR43798:SF33">
    <property type="entry name" value="HYDROLASE, PUTATIVE (AFU_ORTHOLOGUE AFUA_2G14860)-RELATED"/>
    <property type="match status" value="1"/>
</dbReference>
<evidence type="ECO:0000313" key="2">
    <source>
        <dbReference type="EMBL" id="MFB9471562.1"/>
    </source>
</evidence>
<feature type="domain" description="AB hydrolase-1" evidence="1">
    <location>
        <begin position="15"/>
        <end position="246"/>
    </location>
</feature>
<dbReference type="PRINTS" id="PR00111">
    <property type="entry name" value="ABHYDROLASE"/>
</dbReference>
<evidence type="ECO:0000313" key="3">
    <source>
        <dbReference type="Proteomes" id="UP001589568"/>
    </source>
</evidence>
<protein>
    <submittedName>
        <fullName evidence="2">Alpha/beta fold hydrolase</fullName>
    </submittedName>
</protein>
<comment type="caution">
    <text evidence="2">The sequence shown here is derived from an EMBL/GenBank/DDBJ whole genome shotgun (WGS) entry which is preliminary data.</text>
</comment>
<dbReference type="RefSeq" id="WP_379483529.1">
    <property type="nucleotide sequence ID" value="NZ_JBHMCF010000013.1"/>
</dbReference>
<dbReference type="GO" id="GO:0016787">
    <property type="term" value="F:hydrolase activity"/>
    <property type="evidence" value="ECO:0007669"/>
    <property type="project" value="UniProtKB-KW"/>
</dbReference>
<dbReference type="Pfam" id="PF00561">
    <property type="entry name" value="Abhydrolase_1"/>
    <property type="match status" value="1"/>
</dbReference>
<organism evidence="2 3">
    <name type="scientific">Nonomuraea salmonea</name>
    <dbReference type="NCBI Taxonomy" id="46181"/>
    <lineage>
        <taxon>Bacteria</taxon>
        <taxon>Bacillati</taxon>
        <taxon>Actinomycetota</taxon>
        <taxon>Actinomycetes</taxon>
        <taxon>Streptosporangiales</taxon>
        <taxon>Streptosporangiaceae</taxon>
        <taxon>Nonomuraea</taxon>
    </lineage>
</organism>
<dbReference type="InterPro" id="IPR029058">
    <property type="entry name" value="AB_hydrolase_fold"/>
</dbReference>
<dbReference type="PANTHER" id="PTHR43798">
    <property type="entry name" value="MONOACYLGLYCEROL LIPASE"/>
    <property type="match status" value="1"/>
</dbReference>
<dbReference type="EMBL" id="JBHMCF010000013">
    <property type="protein sequence ID" value="MFB9471562.1"/>
    <property type="molecule type" value="Genomic_DNA"/>
</dbReference>
<accession>A0ABV5NMR4</accession>
<keyword evidence="3" id="KW-1185">Reference proteome</keyword>
<reference evidence="2 3" key="1">
    <citation type="submission" date="2024-09" db="EMBL/GenBank/DDBJ databases">
        <authorList>
            <person name="Sun Q."/>
            <person name="Mori K."/>
        </authorList>
    </citation>
    <scope>NUCLEOTIDE SEQUENCE [LARGE SCALE GENOMIC DNA]</scope>
    <source>
        <strain evidence="2 3">JCM 3324</strain>
    </source>
</reference>
<name>A0ABV5NMR4_9ACTN</name>